<dbReference type="Pfam" id="PF20684">
    <property type="entry name" value="Fung_rhodopsin"/>
    <property type="match status" value="1"/>
</dbReference>
<evidence type="ECO:0000256" key="5">
    <source>
        <dbReference type="ARBA" id="ARBA00038359"/>
    </source>
</evidence>
<dbReference type="GO" id="GO:0016020">
    <property type="term" value="C:membrane"/>
    <property type="evidence" value="ECO:0007669"/>
    <property type="project" value="UniProtKB-SubCell"/>
</dbReference>
<evidence type="ECO:0000256" key="2">
    <source>
        <dbReference type="ARBA" id="ARBA00022692"/>
    </source>
</evidence>
<evidence type="ECO:0000313" key="10">
    <source>
        <dbReference type="Proteomes" id="UP000799778"/>
    </source>
</evidence>
<feature type="transmembrane region" description="Helical" evidence="7">
    <location>
        <begin position="54"/>
        <end position="79"/>
    </location>
</feature>
<keyword evidence="10" id="KW-1185">Reference proteome</keyword>
<dbReference type="PANTHER" id="PTHR33048">
    <property type="entry name" value="PTH11-LIKE INTEGRAL MEMBRANE PROTEIN (AFU_ORTHOLOGUE AFUA_5G11245)"/>
    <property type="match status" value="1"/>
</dbReference>
<reference evidence="9" key="1">
    <citation type="journal article" date="2020" name="Stud. Mycol.">
        <title>101 Dothideomycetes genomes: a test case for predicting lifestyles and emergence of pathogens.</title>
        <authorList>
            <person name="Haridas S."/>
            <person name="Albert R."/>
            <person name="Binder M."/>
            <person name="Bloem J."/>
            <person name="Labutti K."/>
            <person name="Salamov A."/>
            <person name="Andreopoulos B."/>
            <person name="Baker S."/>
            <person name="Barry K."/>
            <person name="Bills G."/>
            <person name="Bluhm B."/>
            <person name="Cannon C."/>
            <person name="Castanera R."/>
            <person name="Culley D."/>
            <person name="Daum C."/>
            <person name="Ezra D."/>
            <person name="Gonzalez J."/>
            <person name="Henrissat B."/>
            <person name="Kuo A."/>
            <person name="Liang C."/>
            <person name="Lipzen A."/>
            <person name="Lutzoni F."/>
            <person name="Magnuson J."/>
            <person name="Mondo S."/>
            <person name="Nolan M."/>
            <person name="Ohm R."/>
            <person name="Pangilinan J."/>
            <person name="Park H.-J."/>
            <person name="Ramirez L."/>
            <person name="Alfaro M."/>
            <person name="Sun H."/>
            <person name="Tritt A."/>
            <person name="Yoshinaga Y."/>
            <person name="Zwiers L.-H."/>
            <person name="Turgeon B."/>
            <person name="Goodwin S."/>
            <person name="Spatafora J."/>
            <person name="Crous P."/>
            <person name="Grigoriev I."/>
        </authorList>
    </citation>
    <scope>NUCLEOTIDE SEQUENCE</scope>
    <source>
        <strain evidence="9">CBS 175.79</strain>
    </source>
</reference>
<proteinExistence type="inferred from homology"/>
<feature type="domain" description="Rhodopsin" evidence="8">
    <location>
        <begin position="57"/>
        <end position="268"/>
    </location>
</feature>
<dbReference type="InterPro" id="IPR052337">
    <property type="entry name" value="SAT4-like"/>
</dbReference>
<name>A0A6A5XXK9_9PLEO</name>
<keyword evidence="4 7" id="KW-0472">Membrane</keyword>
<comment type="similarity">
    <text evidence="5">Belongs to the SAT4 family.</text>
</comment>
<evidence type="ECO:0000256" key="6">
    <source>
        <dbReference type="SAM" id="MobiDB-lite"/>
    </source>
</evidence>
<keyword evidence="2 7" id="KW-0812">Transmembrane</keyword>
<dbReference type="OrthoDB" id="5329176at2759"/>
<dbReference type="EMBL" id="ML978068">
    <property type="protein sequence ID" value="KAF2018075.1"/>
    <property type="molecule type" value="Genomic_DNA"/>
</dbReference>
<evidence type="ECO:0000256" key="1">
    <source>
        <dbReference type="ARBA" id="ARBA00004141"/>
    </source>
</evidence>
<comment type="subcellular location">
    <subcellularLocation>
        <location evidence="1">Membrane</location>
        <topology evidence="1">Multi-pass membrane protein</topology>
    </subcellularLocation>
</comment>
<sequence>MISASTGTQASHVGRSSQPLLNVCISFAILETFFVIAFIFSWHFNGKANRSSRVTYILILIGYLFCFGGIIVGILKITIGGAGYHSSTLSPSTIQAMLKLIKAHEFIYVSSILFPKLAILALYHRLFTFKWSRYVIYFTGFLVVTTFLFGFISALANCRPLPAFWNPEVDPKCTMDVMAVFQYYSVPNITADTLVLVLPLLIIVLPTFSVLTFISGIITAVLRFVTFLNVDLFNDITYYSISTTSWTIIEPGVYLMAATMPTLRPLVRHIFQKYNTPRFLTRSSPTLAPTDESWHSMTSTATLVKPPPRVLRKKSTRSLGSESAETIGRRPSRTLQLDDYHSMHSLGLVRVRSADEESMVCADAVIHETMGQQGRNPDGTLRGWSLQRPQKLSPLRTSFCTVKK</sequence>
<dbReference type="InterPro" id="IPR049326">
    <property type="entry name" value="Rhodopsin_dom_fungi"/>
</dbReference>
<feature type="transmembrane region" description="Helical" evidence="7">
    <location>
        <begin position="135"/>
        <end position="156"/>
    </location>
</feature>
<evidence type="ECO:0000256" key="4">
    <source>
        <dbReference type="ARBA" id="ARBA00023136"/>
    </source>
</evidence>
<feature type="transmembrane region" description="Helical" evidence="7">
    <location>
        <begin position="20"/>
        <end position="42"/>
    </location>
</feature>
<dbReference type="PANTHER" id="PTHR33048:SF156">
    <property type="entry name" value="INTEGRAL MEMBRANE PROTEIN"/>
    <property type="match status" value="1"/>
</dbReference>
<feature type="transmembrane region" description="Helical" evidence="7">
    <location>
        <begin position="106"/>
        <end position="123"/>
    </location>
</feature>
<accession>A0A6A5XXK9</accession>
<protein>
    <recommendedName>
        <fullName evidence="8">Rhodopsin domain-containing protein</fullName>
    </recommendedName>
</protein>
<evidence type="ECO:0000256" key="7">
    <source>
        <dbReference type="SAM" id="Phobius"/>
    </source>
</evidence>
<dbReference type="GeneID" id="54289261"/>
<feature type="region of interest" description="Disordered" evidence="6">
    <location>
        <begin position="311"/>
        <end position="330"/>
    </location>
</feature>
<organism evidence="9 10">
    <name type="scientific">Aaosphaeria arxii CBS 175.79</name>
    <dbReference type="NCBI Taxonomy" id="1450172"/>
    <lineage>
        <taxon>Eukaryota</taxon>
        <taxon>Fungi</taxon>
        <taxon>Dikarya</taxon>
        <taxon>Ascomycota</taxon>
        <taxon>Pezizomycotina</taxon>
        <taxon>Dothideomycetes</taxon>
        <taxon>Pleosporomycetidae</taxon>
        <taxon>Pleosporales</taxon>
        <taxon>Pleosporales incertae sedis</taxon>
        <taxon>Aaosphaeria</taxon>
    </lineage>
</organism>
<dbReference type="AlphaFoldDB" id="A0A6A5XXK9"/>
<gene>
    <name evidence="9" type="ORF">BU24DRAFT_461049</name>
</gene>
<keyword evidence="3 7" id="KW-1133">Transmembrane helix</keyword>
<evidence type="ECO:0000259" key="8">
    <source>
        <dbReference type="Pfam" id="PF20684"/>
    </source>
</evidence>
<feature type="transmembrane region" description="Helical" evidence="7">
    <location>
        <begin position="194"/>
        <end position="222"/>
    </location>
</feature>
<evidence type="ECO:0000313" key="9">
    <source>
        <dbReference type="EMBL" id="KAF2018075.1"/>
    </source>
</evidence>
<dbReference type="RefSeq" id="XP_033386414.1">
    <property type="nucleotide sequence ID" value="XM_033531864.1"/>
</dbReference>
<evidence type="ECO:0000256" key="3">
    <source>
        <dbReference type="ARBA" id="ARBA00022989"/>
    </source>
</evidence>
<dbReference type="Proteomes" id="UP000799778">
    <property type="component" value="Unassembled WGS sequence"/>
</dbReference>